<dbReference type="AlphaFoldDB" id="A0A0G1X0Y2"/>
<dbReference type="STRING" id="1618671.UY67_C0005G0008"/>
<dbReference type="InterPro" id="IPR011613">
    <property type="entry name" value="GH15-like"/>
</dbReference>
<dbReference type="GO" id="GO:0004553">
    <property type="term" value="F:hydrolase activity, hydrolyzing O-glycosyl compounds"/>
    <property type="evidence" value="ECO:0007669"/>
    <property type="project" value="TreeGrafter"/>
</dbReference>
<proteinExistence type="predicted"/>
<dbReference type="Proteomes" id="UP000034273">
    <property type="component" value="Unassembled WGS sequence"/>
</dbReference>
<organism evidence="2 3">
    <name type="scientific">Candidatus Kaiserbacteria bacterium GW2011_GWA2_52_12</name>
    <dbReference type="NCBI Taxonomy" id="1618671"/>
    <lineage>
        <taxon>Bacteria</taxon>
        <taxon>Candidatus Kaiseribacteriota</taxon>
    </lineage>
</organism>
<dbReference type="GO" id="GO:0005975">
    <property type="term" value="P:carbohydrate metabolic process"/>
    <property type="evidence" value="ECO:0007669"/>
    <property type="project" value="InterPro"/>
</dbReference>
<dbReference type="InterPro" id="IPR008928">
    <property type="entry name" value="6-hairpin_glycosidase_sf"/>
</dbReference>
<dbReference type="Pfam" id="PF00723">
    <property type="entry name" value="Glyco_hydro_15"/>
    <property type="match status" value="1"/>
</dbReference>
<accession>A0A0G1X0Y2</accession>
<protein>
    <submittedName>
        <fullName evidence="2">Glycoside hydrolase 15-related protein</fullName>
    </submittedName>
</protein>
<keyword evidence="2" id="KW-0378">Hydrolase</keyword>
<dbReference type="PANTHER" id="PTHR31616:SF0">
    <property type="entry name" value="GLUCAN 1,4-ALPHA-GLUCOSIDASE"/>
    <property type="match status" value="1"/>
</dbReference>
<sequence>MAAHPIYERLIAQHLKILESLQYESGLFAASKKGIGTGYDKAWLRDNFYECIAFEVLGDFETVRKTYRAILDIFKKHEVKIDYAISKKPEHTHQYIHPRYNPVTFEEYWEEWGNKQNDSVGCILFKVGELEQNHKGLLALDDDDKRVLQKLVWYLSTLEYWHDPDSGMWEEDQEVHASSVGACLAGLKMARHIENIDVPDDLIALGEQVLHAILPRESSGKFADLALLSLIWPYELVNKEETATILENVEYHLVRERGVIRYKGDHYYNKNPDGWSEEAEWTFGLCWLAIICEKLGDHAKAASYVEKARSIATKKGMPELYFSNSTKYNDNTPLGWSESLFIVALHDVNERALSHN</sequence>
<name>A0A0G1X0Y2_9BACT</name>
<dbReference type="EMBL" id="LCQW01000005">
    <property type="protein sequence ID" value="KKW24636.1"/>
    <property type="molecule type" value="Genomic_DNA"/>
</dbReference>
<reference evidence="2 3" key="1">
    <citation type="journal article" date="2015" name="Nature">
        <title>rRNA introns, odd ribosomes, and small enigmatic genomes across a large radiation of phyla.</title>
        <authorList>
            <person name="Brown C.T."/>
            <person name="Hug L.A."/>
            <person name="Thomas B.C."/>
            <person name="Sharon I."/>
            <person name="Castelle C.J."/>
            <person name="Singh A."/>
            <person name="Wilkins M.J."/>
            <person name="Williams K.H."/>
            <person name="Banfield J.F."/>
        </authorList>
    </citation>
    <scope>NUCLEOTIDE SEQUENCE [LARGE SCALE GENOMIC DNA]</scope>
</reference>
<dbReference type="SUPFAM" id="SSF48208">
    <property type="entry name" value="Six-hairpin glycosidases"/>
    <property type="match status" value="1"/>
</dbReference>
<dbReference type="Gene3D" id="1.50.10.10">
    <property type="match status" value="2"/>
</dbReference>
<feature type="domain" description="GH15-like" evidence="1">
    <location>
        <begin position="9"/>
        <end position="215"/>
    </location>
</feature>
<evidence type="ECO:0000313" key="3">
    <source>
        <dbReference type="Proteomes" id="UP000034273"/>
    </source>
</evidence>
<comment type="caution">
    <text evidence="2">The sequence shown here is derived from an EMBL/GenBank/DDBJ whole genome shotgun (WGS) entry which is preliminary data.</text>
</comment>
<evidence type="ECO:0000259" key="1">
    <source>
        <dbReference type="Pfam" id="PF00723"/>
    </source>
</evidence>
<dbReference type="PANTHER" id="PTHR31616">
    <property type="entry name" value="TREHALASE"/>
    <property type="match status" value="1"/>
</dbReference>
<gene>
    <name evidence="2" type="ORF">UY67_C0005G0008</name>
</gene>
<dbReference type="InterPro" id="IPR012341">
    <property type="entry name" value="6hp_glycosidase-like_sf"/>
</dbReference>
<evidence type="ECO:0000313" key="2">
    <source>
        <dbReference type="EMBL" id="KKW24636.1"/>
    </source>
</evidence>